<gene>
    <name evidence="4" type="ORF">CL6EHI_111800</name>
</gene>
<dbReference type="VEuPathDB" id="AmoebaDB:EHI7A_071280"/>
<evidence type="ECO:0000256" key="1">
    <source>
        <dbReference type="SAM" id="MobiDB-lite"/>
    </source>
</evidence>
<dbReference type="EMBL" id="BDEQ01000001">
    <property type="protein sequence ID" value="GAT96565.1"/>
    <property type="molecule type" value="Genomic_DNA"/>
</dbReference>
<dbReference type="Proteomes" id="UP000078387">
    <property type="component" value="Unassembled WGS sequence"/>
</dbReference>
<feature type="transmembrane region" description="Helical" evidence="2">
    <location>
        <begin position="95"/>
        <end position="120"/>
    </location>
</feature>
<keyword evidence="2" id="KW-0472">Membrane</keyword>
<evidence type="ECO:0000313" key="4">
    <source>
        <dbReference type="EMBL" id="GAT96565.1"/>
    </source>
</evidence>
<proteinExistence type="evidence at transcript level"/>
<reference evidence="4 5" key="2">
    <citation type="submission" date="2016-05" db="EMBL/GenBank/DDBJ databases">
        <title>First whole genome sequencing of Entamoeba histolytica HM1:IMSS-clone-6.</title>
        <authorList>
            <person name="Mukherjee Avik.K."/>
            <person name="Izumyama S."/>
            <person name="Nakada-Tsukui K."/>
            <person name="Nozaki T."/>
        </authorList>
    </citation>
    <scope>NUCLEOTIDE SEQUENCE [LARGE SCALE GENOMIC DNA]</scope>
    <source>
        <strain evidence="4 5">HM1:IMSS clone 6</strain>
    </source>
</reference>
<keyword evidence="2" id="KW-0812">Transmembrane</keyword>
<feature type="transmembrane region" description="Helical" evidence="2">
    <location>
        <begin position="20"/>
        <end position="41"/>
    </location>
</feature>
<organism evidence="3">
    <name type="scientific">Entamoeba histolytica</name>
    <dbReference type="NCBI Taxonomy" id="5759"/>
    <lineage>
        <taxon>Eukaryota</taxon>
        <taxon>Amoebozoa</taxon>
        <taxon>Evosea</taxon>
        <taxon>Archamoebae</taxon>
        <taxon>Mastigamoebida</taxon>
        <taxon>Entamoebidae</taxon>
        <taxon>Entamoeba</taxon>
    </lineage>
</organism>
<feature type="transmembrane region" description="Helical" evidence="2">
    <location>
        <begin position="127"/>
        <end position="147"/>
    </location>
</feature>
<evidence type="ECO:0008006" key="6">
    <source>
        <dbReference type="Google" id="ProtNLM"/>
    </source>
</evidence>
<dbReference type="eggNOG" id="ENOG502RF2E">
    <property type="taxonomic scope" value="Eukaryota"/>
</dbReference>
<reference evidence="3" key="1">
    <citation type="submission" date="2012-06" db="EMBL/GenBank/DDBJ databases">
        <title>Short 5' UTR of Entamoeba genes.</title>
        <authorList>
            <person name="Hiranuka K."/>
            <person name="Kumagai M."/>
            <person name="Wakaguri H."/>
            <person name="Suzuki Y."/>
            <person name="Sugano S."/>
            <person name="Watanabe J."/>
            <person name="Makioka A."/>
        </authorList>
    </citation>
    <scope>NUCLEOTIDE SEQUENCE</scope>
    <source>
        <strain evidence="3">HM-1:IMSS</strain>
    </source>
</reference>
<evidence type="ECO:0000256" key="2">
    <source>
        <dbReference type="SAM" id="Phobius"/>
    </source>
</evidence>
<feature type="compositionally biased region" description="Polar residues" evidence="1">
    <location>
        <begin position="292"/>
        <end position="308"/>
    </location>
</feature>
<protein>
    <recommendedName>
        <fullName evidence="6">Transmembrane protein</fullName>
    </recommendedName>
</protein>
<evidence type="ECO:0000313" key="5">
    <source>
        <dbReference type="Proteomes" id="UP000078387"/>
    </source>
</evidence>
<dbReference type="VEuPathDB" id="AmoebaDB:EHI_111800"/>
<sequence length="317" mass="36359">MPHFKNYFRRVQSQKTSFKLLVILTAFCGIMSLVAFSYQFILYGKSEETDGIYMDLTFESTNGTCHSYPFKENRPLDFIYFTDVGVYKFYCMPPLTYQVICHLFATMLTFILSIVSFVFGSVLVQKISIIFILAYIAISFLLLIVGITDTVMGFNSDKFCNNELLNTVDFTHSISKPSSIQCNIDYITYFGVYEIIVALFAAAHGVIIGCLFFDYFKSKKALRDEQQKPYADLKFDSQGNVIKSDDHNLKQSTKNSEQEIELKTQLTQNPIQIENSKLHQTQEVVDMPKEQLPQQDNQSQKSEQNDNTPEVIITESK</sequence>
<feature type="region of interest" description="Disordered" evidence="1">
    <location>
        <begin position="271"/>
        <end position="317"/>
    </location>
</feature>
<dbReference type="AlphaFoldDB" id="A0A060N2I3"/>
<dbReference type="VEuPathDB" id="AmoebaDB:EHI8A_049450"/>
<accession>A0A175JSV9</accession>
<dbReference type="EMBL" id="AK419464">
    <property type="protein sequence ID" value="BAN38143.1"/>
    <property type="molecule type" value="mRNA"/>
</dbReference>
<feature type="compositionally biased region" description="Polar residues" evidence="1">
    <location>
        <begin position="271"/>
        <end position="283"/>
    </location>
</feature>
<dbReference type="VEuPathDB" id="AmoebaDB:EHI5A_034400"/>
<feature type="transmembrane region" description="Helical" evidence="2">
    <location>
        <begin position="195"/>
        <end position="216"/>
    </location>
</feature>
<accession>A0A060N2I3</accession>
<keyword evidence="2" id="KW-1133">Transmembrane helix</keyword>
<dbReference type="VEuPathDB" id="AmoebaDB:KM1_055390"/>
<name>A0A060N2I3_ENTHI</name>
<evidence type="ECO:0000313" key="3">
    <source>
        <dbReference type="EMBL" id="BAN38143.1"/>
    </source>
</evidence>